<dbReference type="InterPro" id="IPR001878">
    <property type="entry name" value="Znf_CCHC"/>
</dbReference>
<evidence type="ECO:0000256" key="1">
    <source>
        <dbReference type="PROSITE-ProRule" id="PRU00047"/>
    </source>
</evidence>
<evidence type="ECO:0000313" key="5">
    <source>
        <dbReference type="Proteomes" id="UP000325081"/>
    </source>
</evidence>
<feature type="domain" description="CCHC-type" evidence="3">
    <location>
        <begin position="46"/>
        <end position="59"/>
    </location>
</feature>
<gene>
    <name evidence="4" type="ORF">STAS_04629</name>
</gene>
<accession>A0A5A7P8K8</accession>
<dbReference type="GO" id="GO:0003676">
    <property type="term" value="F:nucleic acid binding"/>
    <property type="evidence" value="ECO:0007669"/>
    <property type="project" value="InterPro"/>
</dbReference>
<dbReference type="GO" id="GO:0008270">
    <property type="term" value="F:zinc ion binding"/>
    <property type="evidence" value="ECO:0007669"/>
    <property type="project" value="UniProtKB-KW"/>
</dbReference>
<dbReference type="OrthoDB" id="1750606at2759"/>
<dbReference type="Pfam" id="PF14392">
    <property type="entry name" value="zf-CCHC_4"/>
    <property type="match status" value="1"/>
</dbReference>
<dbReference type="PROSITE" id="PS50158">
    <property type="entry name" value="ZF_CCHC"/>
    <property type="match status" value="1"/>
</dbReference>
<keyword evidence="1" id="KW-0479">Metal-binding</keyword>
<name>A0A5A7P8K8_STRAF</name>
<keyword evidence="1" id="KW-0863">Zinc-finger</keyword>
<dbReference type="InterPro" id="IPR025836">
    <property type="entry name" value="Zn_knuckle_CX2CX4HX4C"/>
</dbReference>
<dbReference type="AlphaFoldDB" id="A0A5A7P8K8"/>
<protein>
    <recommendedName>
        <fullName evidence="3">CCHC-type domain-containing protein</fullName>
    </recommendedName>
</protein>
<evidence type="ECO:0000313" key="4">
    <source>
        <dbReference type="EMBL" id="GER28808.1"/>
    </source>
</evidence>
<sequence>MEGRVSPSLGVGVCVEAVEKRMCASLMLPNRKILVEFKYEKLVSLCFYCGYLGHQDRNCEIRSSDIINASIKEGLFGEWLRAQDYPHLHHNSTHTFNSGSPKPSTSSPYKPAPPEKASSLISESGQQPLHKPSSPQPNHSSPIIPSSPSNPQHGGLRFDIRHGREIHIWNQPWIPTIPKVTNRQVQSSLTWVSELIDETGRKWNTDTLHSIFSPLEIAAILQIKDLDPNGVDKLVWDGASKGKPLSPPESVVHAEQTPPNPPDQTADQATNTEATSNAS</sequence>
<evidence type="ECO:0000259" key="3">
    <source>
        <dbReference type="PROSITE" id="PS50158"/>
    </source>
</evidence>
<dbReference type="Proteomes" id="UP000325081">
    <property type="component" value="Unassembled WGS sequence"/>
</dbReference>
<proteinExistence type="predicted"/>
<organism evidence="4 5">
    <name type="scientific">Striga asiatica</name>
    <name type="common">Asiatic witchweed</name>
    <name type="synonym">Buchnera asiatica</name>
    <dbReference type="NCBI Taxonomy" id="4170"/>
    <lineage>
        <taxon>Eukaryota</taxon>
        <taxon>Viridiplantae</taxon>
        <taxon>Streptophyta</taxon>
        <taxon>Embryophyta</taxon>
        <taxon>Tracheophyta</taxon>
        <taxon>Spermatophyta</taxon>
        <taxon>Magnoliopsida</taxon>
        <taxon>eudicotyledons</taxon>
        <taxon>Gunneridae</taxon>
        <taxon>Pentapetalae</taxon>
        <taxon>asterids</taxon>
        <taxon>lamiids</taxon>
        <taxon>Lamiales</taxon>
        <taxon>Orobanchaceae</taxon>
        <taxon>Buchnereae</taxon>
        <taxon>Striga</taxon>
    </lineage>
</organism>
<dbReference type="EMBL" id="BKCP01003224">
    <property type="protein sequence ID" value="GER28808.1"/>
    <property type="molecule type" value="Genomic_DNA"/>
</dbReference>
<feature type="compositionally biased region" description="Low complexity" evidence="2">
    <location>
        <begin position="98"/>
        <end position="109"/>
    </location>
</feature>
<feature type="compositionally biased region" description="Low complexity" evidence="2">
    <location>
        <begin position="132"/>
        <end position="153"/>
    </location>
</feature>
<keyword evidence="5" id="KW-1185">Reference proteome</keyword>
<feature type="region of interest" description="Disordered" evidence="2">
    <location>
        <begin position="90"/>
        <end position="157"/>
    </location>
</feature>
<reference evidence="5" key="1">
    <citation type="journal article" date="2019" name="Curr. Biol.">
        <title>Genome Sequence of Striga asiatica Provides Insight into the Evolution of Plant Parasitism.</title>
        <authorList>
            <person name="Yoshida S."/>
            <person name="Kim S."/>
            <person name="Wafula E.K."/>
            <person name="Tanskanen J."/>
            <person name="Kim Y.M."/>
            <person name="Honaas L."/>
            <person name="Yang Z."/>
            <person name="Spallek T."/>
            <person name="Conn C.E."/>
            <person name="Ichihashi Y."/>
            <person name="Cheong K."/>
            <person name="Cui S."/>
            <person name="Der J.P."/>
            <person name="Gundlach H."/>
            <person name="Jiao Y."/>
            <person name="Hori C."/>
            <person name="Ishida J.K."/>
            <person name="Kasahara H."/>
            <person name="Kiba T."/>
            <person name="Kim M.S."/>
            <person name="Koo N."/>
            <person name="Laohavisit A."/>
            <person name="Lee Y.H."/>
            <person name="Lumba S."/>
            <person name="McCourt P."/>
            <person name="Mortimer J.C."/>
            <person name="Mutuku J.M."/>
            <person name="Nomura T."/>
            <person name="Sasaki-Sekimoto Y."/>
            <person name="Seto Y."/>
            <person name="Wang Y."/>
            <person name="Wakatake T."/>
            <person name="Sakakibara H."/>
            <person name="Demura T."/>
            <person name="Yamaguchi S."/>
            <person name="Yoneyama K."/>
            <person name="Manabe R.I."/>
            <person name="Nelson D.C."/>
            <person name="Schulman A.H."/>
            <person name="Timko M.P."/>
            <person name="dePamphilis C.W."/>
            <person name="Choi D."/>
            <person name="Shirasu K."/>
        </authorList>
    </citation>
    <scope>NUCLEOTIDE SEQUENCE [LARGE SCALE GENOMIC DNA]</scope>
    <source>
        <strain evidence="5">cv. UVA1</strain>
    </source>
</reference>
<keyword evidence="1" id="KW-0862">Zinc</keyword>
<evidence type="ECO:0000256" key="2">
    <source>
        <dbReference type="SAM" id="MobiDB-lite"/>
    </source>
</evidence>
<feature type="region of interest" description="Disordered" evidence="2">
    <location>
        <begin position="236"/>
        <end position="279"/>
    </location>
</feature>
<feature type="compositionally biased region" description="Polar residues" evidence="2">
    <location>
        <begin position="263"/>
        <end position="279"/>
    </location>
</feature>
<comment type="caution">
    <text evidence="4">The sequence shown here is derived from an EMBL/GenBank/DDBJ whole genome shotgun (WGS) entry which is preliminary data.</text>
</comment>